<dbReference type="Gene3D" id="3.30.450.40">
    <property type="match status" value="1"/>
</dbReference>
<reference evidence="7" key="2">
    <citation type="submission" date="2015-03" db="EMBL/GenBank/DDBJ databases">
        <title>Genome sequence of Paenibacillus beijingensis strain DSM 24997T.</title>
        <authorList>
            <person name="Kwak Y."/>
            <person name="Shin J.-H."/>
        </authorList>
    </citation>
    <scope>NUCLEOTIDE SEQUENCE [LARGE SCALE GENOMIC DNA]</scope>
    <source>
        <strain evidence="7">DSM 24997</strain>
    </source>
</reference>
<sequence length="249" mass="28265">MNRNEVGTLKKGLDIFHLLVEQPGLSTQEIIEKLKLNQSTAYRLVSTLEQNHFISKNKQNRYAVSDILLSKLMNKNQQRHDYFLWRSVSFMDRLSSETGETTYIGMLQGTDVMITQAVQGKYATRTHHEIGDRLSLHADAIGKCLLAFQDKKEQIRIMDQLSFDQKTEHTITSLQLFHEELDRIKTNGYSLDNEEGEIGVRCIGAPIRKGDQVIAAIALTGPSVRMSREKDAFHIELVTACARAISETL</sequence>
<dbReference type="GO" id="GO:0003700">
    <property type="term" value="F:DNA-binding transcription factor activity"/>
    <property type="evidence" value="ECO:0007669"/>
    <property type="project" value="TreeGrafter"/>
</dbReference>
<gene>
    <name evidence="6" type="ORF">VN24_01350</name>
</gene>
<keyword evidence="1" id="KW-0805">Transcription regulation</keyword>
<organism evidence="6 7">
    <name type="scientific">Paenibacillus beijingensis</name>
    <dbReference type="NCBI Taxonomy" id="1126833"/>
    <lineage>
        <taxon>Bacteria</taxon>
        <taxon>Bacillati</taxon>
        <taxon>Bacillota</taxon>
        <taxon>Bacilli</taxon>
        <taxon>Bacillales</taxon>
        <taxon>Paenibacillaceae</taxon>
        <taxon>Paenibacillus</taxon>
    </lineage>
</organism>
<dbReference type="GO" id="GO:0045892">
    <property type="term" value="P:negative regulation of DNA-templated transcription"/>
    <property type="evidence" value="ECO:0007669"/>
    <property type="project" value="TreeGrafter"/>
</dbReference>
<dbReference type="SUPFAM" id="SSF55781">
    <property type="entry name" value="GAF domain-like"/>
    <property type="match status" value="1"/>
</dbReference>
<protein>
    <recommendedName>
        <fullName evidence="8">IclR family transcriptional regulator</fullName>
    </recommendedName>
</protein>
<reference evidence="6 7" key="1">
    <citation type="journal article" date="2015" name="J. Biotechnol.">
        <title>Complete genome sequence of Paenibacillus beijingensis 7188(T) (=DSM 24997(T)), a novel rhizobacterium from jujube garden soil.</title>
        <authorList>
            <person name="Kwak Y."/>
            <person name="Shin J.H."/>
        </authorList>
    </citation>
    <scope>NUCLEOTIDE SEQUENCE [LARGE SCALE GENOMIC DNA]</scope>
    <source>
        <strain evidence="6 7">DSM 24997</strain>
    </source>
</reference>
<dbReference type="PANTHER" id="PTHR30136">
    <property type="entry name" value="HELIX-TURN-HELIX TRANSCRIPTIONAL REGULATOR, ICLR FAMILY"/>
    <property type="match status" value="1"/>
</dbReference>
<dbReference type="Gene3D" id="1.10.10.10">
    <property type="entry name" value="Winged helix-like DNA-binding domain superfamily/Winged helix DNA-binding domain"/>
    <property type="match status" value="1"/>
</dbReference>
<evidence type="ECO:0000313" key="7">
    <source>
        <dbReference type="Proteomes" id="UP000032633"/>
    </source>
</evidence>
<evidence type="ECO:0000256" key="2">
    <source>
        <dbReference type="ARBA" id="ARBA00023125"/>
    </source>
</evidence>
<dbReference type="EMBL" id="CP011058">
    <property type="protein sequence ID" value="AJY73514.1"/>
    <property type="molecule type" value="Genomic_DNA"/>
</dbReference>
<keyword evidence="3" id="KW-0804">Transcription</keyword>
<dbReference type="GO" id="GO:0003677">
    <property type="term" value="F:DNA binding"/>
    <property type="evidence" value="ECO:0007669"/>
    <property type="project" value="UniProtKB-KW"/>
</dbReference>
<dbReference type="InterPro" id="IPR036390">
    <property type="entry name" value="WH_DNA-bd_sf"/>
</dbReference>
<dbReference type="SUPFAM" id="SSF46785">
    <property type="entry name" value="Winged helix' DNA-binding domain"/>
    <property type="match status" value="1"/>
</dbReference>
<dbReference type="PROSITE" id="PS51078">
    <property type="entry name" value="ICLR_ED"/>
    <property type="match status" value="1"/>
</dbReference>
<keyword evidence="7" id="KW-1185">Reference proteome</keyword>
<evidence type="ECO:0000256" key="3">
    <source>
        <dbReference type="ARBA" id="ARBA00023163"/>
    </source>
</evidence>
<dbReference type="PROSITE" id="PS51077">
    <property type="entry name" value="HTH_ICLR"/>
    <property type="match status" value="1"/>
</dbReference>
<evidence type="ECO:0000256" key="1">
    <source>
        <dbReference type="ARBA" id="ARBA00023015"/>
    </source>
</evidence>
<dbReference type="PANTHER" id="PTHR30136:SF38">
    <property type="entry name" value="TRANSCRIPTIONAL REGULATOR"/>
    <property type="match status" value="1"/>
</dbReference>
<dbReference type="InterPro" id="IPR005471">
    <property type="entry name" value="Tscrpt_reg_IclR_N"/>
</dbReference>
<feature type="domain" description="HTH iclR-type" evidence="4">
    <location>
        <begin position="6"/>
        <end position="66"/>
    </location>
</feature>
<dbReference type="STRING" id="1126833.VN24_01350"/>
<dbReference type="Proteomes" id="UP000032633">
    <property type="component" value="Chromosome"/>
</dbReference>
<dbReference type="HOGENOM" id="CLU_062618_7_1_9"/>
<dbReference type="PATRIC" id="fig|1126833.4.peg.304"/>
<dbReference type="InterPro" id="IPR036388">
    <property type="entry name" value="WH-like_DNA-bd_sf"/>
</dbReference>
<dbReference type="RefSeq" id="WP_045668949.1">
    <property type="nucleotide sequence ID" value="NZ_CP011058.1"/>
</dbReference>
<dbReference type="Pfam" id="PF09339">
    <property type="entry name" value="HTH_IclR"/>
    <property type="match status" value="1"/>
</dbReference>
<accession>A0A0D5NDP3</accession>
<evidence type="ECO:0000259" key="5">
    <source>
        <dbReference type="PROSITE" id="PS51078"/>
    </source>
</evidence>
<evidence type="ECO:0008006" key="8">
    <source>
        <dbReference type="Google" id="ProtNLM"/>
    </source>
</evidence>
<dbReference type="AlphaFoldDB" id="A0A0D5NDP3"/>
<evidence type="ECO:0000259" key="4">
    <source>
        <dbReference type="PROSITE" id="PS51077"/>
    </source>
</evidence>
<dbReference type="KEGG" id="pbj:VN24_01350"/>
<dbReference type="SMART" id="SM00346">
    <property type="entry name" value="HTH_ICLR"/>
    <property type="match status" value="1"/>
</dbReference>
<dbReference type="InterPro" id="IPR029016">
    <property type="entry name" value="GAF-like_dom_sf"/>
</dbReference>
<dbReference type="InterPro" id="IPR014757">
    <property type="entry name" value="Tscrpt_reg_IclR_C"/>
</dbReference>
<name>A0A0D5NDP3_9BACL</name>
<keyword evidence="2" id="KW-0238">DNA-binding</keyword>
<evidence type="ECO:0000313" key="6">
    <source>
        <dbReference type="EMBL" id="AJY73514.1"/>
    </source>
</evidence>
<dbReference type="InterPro" id="IPR050707">
    <property type="entry name" value="HTH_MetabolicPath_Reg"/>
</dbReference>
<feature type="domain" description="IclR-ED" evidence="5">
    <location>
        <begin position="71"/>
        <end position="249"/>
    </location>
</feature>
<proteinExistence type="predicted"/>
<dbReference type="Pfam" id="PF01614">
    <property type="entry name" value="IclR_C"/>
    <property type="match status" value="1"/>
</dbReference>